<dbReference type="EMBL" id="JAPWDV010000004">
    <property type="protein sequence ID" value="KAJ6215566.1"/>
    <property type="molecule type" value="Genomic_DNA"/>
</dbReference>
<reference evidence="5" key="1">
    <citation type="submission" date="2022-12" db="EMBL/GenBank/DDBJ databases">
        <title>Genome assemblies of Blomia tropicalis.</title>
        <authorList>
            <person name="Cui Y."/>
        </authorList>
    </citation>
    <scope>NUCLEOTIDE SEQUENCE</scope>
    <source>
        <tissue evidence="5">Adult mites</tissue>
    </source>
</reference>
<dbReference type="GO" id="GO:0005777">
    <property type="term" value="C:peroxisome"/>
    <property type="evidence" value="ECO:0007669"/>
    <property type="project" value="UniProtKB-SubCell"/>
</dbReference>
<keyword evidence="6" id="KW-1185">Reference proteome</keyword>
<dbReference type="Gene3D" id="3.30.300.30">
    <property type="match status" value="1"/>
</dbReference>
<dbReference type="InterPro" id="IPR045851">
    <property type="entry name" value="AMP-bd_C_sf"/>
</dbReference>
<evidence type="ECO:0000256" key="2">
    <source>
        <dbReference type="ARBA" id="ARBA00023140"/>
    </source>
</evidence>
<dbReference type="SUPFAM" id="SSF56801">
    <property type="entry name" value="Acetyl-CoA synthetase-like"/>
    <property type="match status" value="1"/>
</dbReference>
<dbReference type="InterPro" id="IPR042099">
    <property type="entry name" value="ANL_N_sf"/>
</dbReference>
<dbReference type="GO" id="GO:0042759">
    <property type="term" value="P:long-chain fatty acid biosynthetic process"/>
    <property type="evidence" value="ECO:0007669"/>
    <property type="project" value="TreeGrafter"/>
</dbReference>
<gene>
    <name evidence="5" type="ORF">RDWZM_010066</name>
</gene>
<evidence type="ECO:0000259" key="4">
    <source>
        <dbReference type="Pfam" id="PF13193"/>
    </source>
</evidence>
<feature type="domain" description="AMP-dependent synthetase/ligase" evidence="3">
    <location>
        <begin position="35"/>
        <end position="427"/>
    </location>
</feature>
<evidence type="ECO:0000313" key="6">
    <source>
        <dbReference type="Proteomes" id="UP001142055"/>
    </source>
</evidence>
<dbReference type="Pfam" id="PF00501">
    <property type="entry name" value="AMP-binding"/>
    <property type="match status" value="1"/>
</dbReference>
<dbReference type="InterPro" id="IPR020845">
    <property type="entry name" value="AMP-binding_CS"/>
</dbReference>
<sequence length="589" mass="66607">MSIDEKNIVHSKYESYPIPTISVAEFIHQSLSSTIEANADHVALIDWINGTKWTYSELDRIARTIGHSLIHSISNPIISTDIVMFYGDNCPKYVQMVLSMTYLGLTITPSTPANGPYETYRQLINSNASILCITGSKIPIILKILDNNEYRSKFIEQLKLLIIIDDCLERVDDQQLQNKIEQASIRQVYTIKQLIDNSNEQLKMIPHFPINSPMDPYVIVYTSGSTGVPKGAIQTHRSFIASVKAMLHKNAFINNRNGIINFIFPLGHISGTVFSINCLCSRMTIIPLPESATYEQIVSLIQKYRVTVQIVSLSLANQLLNDNDNRTRYDLSSLQSMYFSGSRLSANVSLGLIEKFSINMYEVYGATEFMGCVTNNGQYEPGKIGSPLPNVQMKVIDHNDDHNGRALPPMKNGEICFRGPNCFAGYLNNPLATNQTIDSDGWYHSGDIGYFDSDGNLFITDRIKELIKYKHWTVAPSEIEAFLQTHPSIVASCCVGVKHETEGQHIRAYVQLMDNCKNDIDDKTIINYVKDNMGYQNRLNGGVQFVDHVPRISMGKVDRQYFKRLVEHELIYQEADIMNNNGLDYYKQI</sequence>
<evidence type="ECO:0000313" key="5">
    <source>
        <dbReference type="EMBL" id="KAJ6215566.1"/>
    </source>
</evidence>
<dbReference type="PANTHER" id="PTHR24096">
    <property type="entry name" value="LONG-CHAIN-FATTY-ACID--COA LIGASE"/>
    <property type="match status" value="1"/>
</dbReference>
<feature type="domain" description="AMP-binding enzyme C-terminal" evidence="4">
    <location>
        <begin position="478"/>
        <end position="556"/>
    </location>
</feature>
<dbReference type="PROSITE" id="PS00455">
    <property type="entry name" value="AMP_BINDING"/>
    <property type="match status" value="1"/>
</dbReference>
<organism evidence="5 6">
    <name type="scientific">Blomia tropicalis</name>
    <name type="common">Mite</name>
    <dbReference type="NCBI Taxonomy" id="40697"/>
    <lineage>
        <taxon>Eukaryota</taxon>
        <taxon>Metazoa</taxon>
        <taxon>Ecdysozoa</taxon>
        <taxon>Arthropoda</taxon>
        <taxon>Chelicerata</taxon>
        <taxon>Arachnida</taxon>
        <taxon>Acari</taxon>
        <taxon>Acariformes</taxon>
        <taxon>Sarcoptiformes</taxon>
        <taxon>Astigmata</taxon>
        <taxon>Glycyphagoidea</taxon>
        <taxon>Echimyopodidae</taxon>
        <taxon>Blomia</taxon>
    </lineage>
</organism>
<keyword evidence="2" id="KW-0576">Peroxisome</keyword>
<proteinExistence type="predicted"/>
<name>A0A9Q0LYL8_BLOTA</name>
<dbReference type="OMA" id="IPINPIY"/>
<dbReference type="Gene3D" id="3.40.50.12780">
    <property type="entry name" value="N-terminal domain of ligase-like"/>
    <property type="match status" value="1"/>
</dbReference>
<dbReference type="GO" id="GO:0004467">
    <property type="term" value="F:long-chain fatty acid-CoA ligase activity"/>
    <property type="evidence" value="ECO:0007669"/>
    <property type="project" value="TreeGrafter"/>
</dbReference>
<protein>
    <submittedName>
        <fullName evidence="5">Uncharacterized protein</fullName>
    </submittedName>
</protein>
<accession>A0A9Q0LYL8</accession>
<comment type="caution">
    <text evidence="5">The sequence shown here is derived from an EMBL/GenBank/DDBJ whole genome shotgun (WGS) entry which is preliminary data.</text>
</comment>
<dbReference type="Proteomes" id="UP001142055">
    <property type="component" value="Chromosome 4"/>
</dbReference>
<dbReference type="InterPro" id="IPR000873">
    <property type="entry name" value="AMP-dep_synth/lig_dom"/>
</dbReference>
<dbReference type="Pfam" id="PF13193">
    <property type="entry name" value="AMP-binding_C"/>
    <property type="match status" value="1"/>
</dbReference>
<dbReference type="PANTHER" id="PTHR24096:SF391">
    <property type="entry name" value="LONG-CHAIN-FATTY-ACID--COA LIGASE HEIMDALL-RELATED"/>
    <property type="match status" value="1"/>
</dbReference>
<dbReference type="InterPro" id="IPR025110">
    <property type="entry name" value="AMP-bd_C"/>
</dbReference>
<comment type="subcellular location">
    <subcellularLocation>
        <location evidence="1">Peroxisome</location>
    </subcellularLocation>
</comment>
<evidence type="ECO:0000256" key="1">
    <source>
        <dbReference type="ARBA" id="ARBA00004275"/>
    </source>
</evidence>
<dbReference type="AlphaFoldDB" id="A0A9Q0LYL8"/>
<evidence type="ECO:0000259" key="3">
    <source>
        <dbReference type="Pfam" id="PF00501"/>
    </source>
</evidence>